<evidence type="ECO:0000313" key="4">
    <source>
        <dbReference type="Proteomes" id="UP000265160"/>
    </source>
</evidence>
<organism evidence="3 4">
    <name type="scientific">Maylandia zebra</name>
    <name type="common">zebra mbuna</name>
    <dbReference type="NCBI Taxonomy" id="106582"/>
    <lineage>
        <taxon>Eukaryota</taxon>
        <taxon>Metazoa</taxon>
        <taxon>Chordata</taxon>
        <taxon>Craniata</taxon>
        <taxon>Vertebrata</taxon>
        <taxon>Euteleostomi</taxon>
        <taxon>Actinopterygii</taxon>
        <taxon>Neopterygii</taxon>
        <taxon>Teleostei</taxon>
        <taxon>Neoteleostei</taxon>
        <taxon>Acanthomorphata</taxon>
        <taxon>Ovalentaria</taxon>
        <taxon>Cichlomorphae</taxon>
        <taxon>Cichliformes</taxon>
        <taxon>Cichlidae</taxon>
        <taxon>African cichlids</taxon>
        <taxon>Pseudocrenilabrinae</taxon>
        <taxon>Haplochromini</taxon>
        <taxon>Maylandia</taxon>
        <taxon>Maylandia zebra complex</taxon>
    </lineage>
</organism>
<dbReference type="GeneTree" id="ENSGT00940000168014"/>
<dbReference type="Pfam" id="PF01498">
    <property type="entry name" value="HTH_Tnp_Tc3_2"/>
    <property type="match status" value="1"/>
</dbReference>
<proteinExistence type="predicted"/>
<dbReference type="GO" id="GO:0006313">
    <property type="term" value="P:DNA transposition"/>
    <property type="evidence" value="ECO:0007669"/>
    <property type="project" value="InterPro"/>
</dbReference>
<dbReference type="STRING" id="106582.ENSMZEP00005022439"/>
<reference evidence="3 4" key="1">
    <citation type="journal article" date="2014" name="Nature">
        <title>The genomic substrate for adaptive radiation in African cichlid fish.</title>
        <authorList>
            <person name="Brawand D."/>
            <person name="Wagner C.E."/>
            <person name="Li Y.I."/>
            <person name="Malinsky M."/>
            <person name="Keller I."/>
            <person name="Fan S."/>
            <person name="Simakov O."/>
            <person name="Ng A.Y."/>
            <person name="Lim Z.W."/>
            <person name="Bezault E."/>
            <person name="Turner-Maier J."/>
            <person name="Johnson J."/>
            <person name="Alcazar R."/>
            <person name="Noh H.J."/>
            <person name="Russell P."/>
            <person name="Aken B."/>
            <person name="Alfoldi J."/>
            <person name="Amemiya C."/>
            <person name="Azzouzi N."/>
            <person name="Baroiller J.F."/>
            <person name="Barloy-Hubler F."/>
            <person name="Berlin A."/>
            <person name="Bloomquist R."/>
            <person name="Carleton K.L."/>
            <person name="Conte M.A."/>
            <person name="D'Cotta H."/>
            <person name="Eshel O."/>
            <person name="Gaffney L."/>
            <person name="Galibert F."/>
            <person name="Gante H.F."/>
            <person name="Gnerre S."/>
            <person name="Greuter L."/>
            <person name="Guyon R."/>
            <person name="Haddad N.S."/>
            <person name="Haerty W."/>
            <person name="Harris R.M."/>
            <person name="Hofmann H.A."/>
            <person name="Hourlier T."/>
            <person name="Hulata G."/>
            <person name="Jaffe D.B."/>
            <person name="Lara M."/>
            <person name="Lee A.P."/>
            <person name="MacCallum I."/>
            <person name="Mwaiko S."/>
            <person name="Nikaido M."/>
            <person name="Nishihara H."/>
            <person name="Ozouf-Costaz C."/>
            <person name="Penman D.J."/>
            <person name="Przybylski D."/>
            <person name="Rakotomanga M."/>
            <person name="Renn S.C.P."/>
            <person name="Ribeiro F.J."/>
            <person name="Ron M."/>
            <person name="Salzburger W."/>
            <person name="Sanchez-Pulido L."/>
            <person name="Santos M.E."/>
            <person name="Searle S."/>
            <person name="Sharpe T."/>
            <person name="Swofford R."/>
            <person name="Tan F.J."/>
            <person name="Williams L."/>
            <person name="Young S."/>
            <person name="Yin S."/>
            <person name="Okada N."/>
            <person name="Kocher T.D."/>
            <person name="Miska E.A."/>
            <person name="Lander E.S."/>
            <person name="Venkatesh B."/>
            <person name="Fernald R.D."/>
            <person name="Meyer A."/>
            <person name="Ponting C.P."/>
            <person name="Streelman J.T."/>
            <person name="Lindblad-Toh K."/>
            <person name="Seehausen O."/>
            <person name="Di Palma F."/>
        </authorList>
    </citation>
    <scope>NUCLEOTIDE SEQUENCE</scope>
</reference>
<keyword evidence="4" id="KW-1185">Reference proteome</keyword>
<evidence type="ECO:0000313" key="3">
    <source>
        <dbReference type="Ensembl" id="ENSMZEP00005022439.1"/>
    </source>
</evidence>
<dbReference type="Ensembl" id="ENSMZET00005023186.1">
    <property type="protein sequence ID" value="ENSMZEP00005022439.1"/>
    <property type="gene ID" value="ENSMZEG00005016812.1"/>
</dbReference>
<evidence type="ECO:0000256" key="1">
    <source>
        <dbReference type="SAM" id="MobiDB-lite"/>
    </source>
</evidence>
<dbReference type="GO" id="GO:0015074">
    <property type="term" value="P:DNA integration"/>
    <property type="evidence" value="ECO:0007669"/>
    <property type="project" value="InterPro"/>
</dbReference>
<feature type="domain" description="Transposase Tc1-like" evidence="2">
    <location>
        <begin position="34"/>
        <end position="88"/>
    </location>
</feature>
<dbReference type="GO" id="GO:0003677">
    <property type="term" value="F:DNA binding"/>
    <property type="evidence" value="ECO:0007669"/>
    <property type="project" value="InterPro"/>
</dbReference>
<name>A0A3P9CK82_9CICH</name>
<reference evidence="3" key="3">
    <citation type="submission" date="2025-09" db="UniProtKB">
        <authorList>
            <consortium name="Ensembl"/>
        </authorList>
    </citation>
    <scope>IDENTIFICATION</scope>
</reference>
<dbReference type="InterPro" id="IPR036397">
    <property type="entry name" value="RNaseH_sf"/>
</dbReference>
<dbReference type="AlphaFoldDB" id="A0A3P9CK82"/>
<dbReference type="Proteomes" id="UP000265160">
    <property type="component" value="LG5"/>
</dbReference>
<evidence type="ECO:0000259" key="2">
    <source>
        <dbReference type="Pfam" id="PF01498"/>
    </source>
</evidence>
<protein>
    <recommendedName>
        <fullName evidence="2">Transposase Tc1-like domain-containing protein</fullName>
    </recommendedName>
</protein>
<feature type="region of interest" description="Disordered" evidence="1">
    <location>
        <begin position="1"/>
        <end position="23"/>
    </location>
</feature>
<sequence length="230" mass="26355">MRVMPQKSQLDDPRKISPTLSRRSQLAVCQDTGRSLTQINAVTGADCSPITIRRHLRLKGFKNKKRPQRSRLLERHRTDRLDFAREHQTRDIKRWKKVLFCDEKKNSNLVILIVSNDTGMTNRSHLRCFLHATVEGARCRGVKRPLAMSGCCGEPVCTQCLVFPNLNPIEKLWGWVVSKNGQQFQTVDALFSAVFTTWRNLPTHLMETLASSMPQLIFEVINKRGGATHY</sequence>
<reference evidence="3" key="2">
    <citation type="submission" date="2025-08" db="UniProtKB">
        <authorList>
            <consortium name="Ensembl"/>
        </authorList>
    </citation>
    <scope>IDENTIFICATION</scope>
</reference>
<dbReference type="InterPro" id="IPR002492">
    <property type="entry name" value="Transposase_Tc1-like"/>
</dbReference>
<dbReference type="Gene3D" id="3.30.420.10">
    <property type="entry name" value="Ribonuclease H-like superfamily/Ribonuclease H"/>
    <property type="match status" value="2"/>
</dbReference>
<accession>A0A3P9CK82</accession>